<dbReference type="InterPro" id="IPR029001">
    <property type="entry name" value="ITPase-like_fam"/>
</dbReference>
<evidence type="ECO:0008006" key="3">
    <source>
        <dbReference type="Google" id="ProtNLM"/>
    </source>
</evidence>
<dbReference type="PANTHER" id="PTHR43213:SF4">
    <property type="entry name" value="7-METHYL-GTP PYROPHOSPHATASE"/>
    <property type="match status" value="1"/>
</dbReference>
<sequence length="271" mass="29053">MLGVLPAPCIFQRCLLAAPALRTACKLPACEAGINSQLRFGISNFPFINKRQSRHRSMASTQASKPAWLGPTSRILLGSSSKSRRGIMDELAAELGFSYECASADIDEQAIRHEDPHQLVRQLAAAKADAIASRLASQGTAPSGLLITCDQVVVHRDRILEKPRDEAEARVFIRGYASAPASTVGSVMVTDLETRASACAVDVTTIEFSAIPEASIEALIEEGEVFWCAGGLMVEHALVAPHIVRMEGGMDAVMGLSKATTLRLLQQAAQR</sequence>
<dbReference type="PANTHER" id="PTHR43213">
    <property type="entry name" value="BIFUNCTIONAL DTTP/UTP PYROPHOSPHATASE/METHYLTRANSFERASE PROTEIN-RELATED"/>
    <property type="match status" value="1"/>
</dbReference>
<evidence type="ECO:0000313" key="2">
    <source>
        <dbReference type="EMBL" id="JAT71480.1"/>
    </source>
</evidence>
<keyword evidence="1" id="KW-0378">Hydrolase</keyword>
<dbReference type="SUPFAM" id="SSF52972">
    <property type="entry name" value="ITPase-like"/>
    <property type="match status" value="1"/>
</dbReference>
<protein>
    <recommendedName>
        <fullName evidence="3">Maf-like protein</fullName>
    </recommendedName>
</protein>
<accession>A0A1D1ZWZ9</accession>
<dbReference type="Pfam" id="PF02545">
    <property type="entry name" value="Maf"/>
    <property type="match status" value="1"/>
</dbReference>
<dbReference type="GO" id="GO:0047429">
    <property type="term" value="F:nucleoside triphosphate diphosphatase activity"/>
    <property type="evidence" value="ECO:0007669"/>
    <property type="project" value="InterPro"/>
</dbReference>
<dbReference type="Gene3D" id="3.90.950.10">
    <property type="match status" value="1"/>
</dbReference>
<reference evidence="2" key="1">
    <citation type="submission" date="2015-08" db="EMBL/GenBank/DDBJ databases">
        <authorList>
            <person name="Babu N.S."/>
            <person name="Beckwith C.J."/>
            <person name="Beseler K.G."/>
            <person name="Brison A."/>
            <person name="Carone J.V."/>
            <person name="Caskin T.P."/>
            <person name="Diamond M."/>
            <person name="Durham M.E."/>
            <person name="Foxe J.M."/>
            <person name="Go M."/>
            <person name="Henderson B.A."/>
            <person name="Jones I.B."/>
            <person name="McGettigan J.A."/>
            <person name="Micheletti S.J."/>
            <person name="Nasrallah M.E."/>
            <person name="Ortiz D."/>
            <person name="Piller C.R."/>
            <person name="Privatt S.R."/>
            <person name="Schneider S.L."/>
            <person name="Sharp S."/>
            <person name="Smith T.C."/>
            <person name="Stanton J.D."/>
            <person name="Ullery H.E."/>
            <person name="Wilson R.J."/>
            <person name="Serrano M.G."/>
            <person name="Buck G."/>
            <person name="Lee V."/>
            <person name="Wang Y."/>
            <person name="Carvalho R."/>
            <person name="Voegtly L."/>
            <person name="Shi R."/>
            <person name="Duckworth R."/>
            <person name="Johnson A."/>
            <person name="Loviza R."/>
            <person name="Walstead R."/>
            <person name="Shah Z."/>
            <person name="Kiflezghi M."/>
            <person name="Wade K."/>
            <person name="Ball S.L."/>
            <person name="Bradley K.W."/>
            <person name="Asai D.J."/>
            <person name="Bowman C.A."/>
            <person name="Russell D.A."/>
            <person name="Pope W.H."/>
            <person name="Jacobs-Sera D."/>
            <person name="Hendrix R.W."/>
            <person name="Hatfull G.F."/>
        </authorList>
    </citation>
    <scope>NUCLEOTIDE SEQUENCE</scope>
</reference>
<dbReference type="HAMAP" id="MF_00528">
    <property type="entry name" value="Maf"/>
    <property type="match status" value="1"/>
</dbReference>
<dbReference type="FunFam" id="3.90.950.10:FF:000008">
    <property type="entry name" value="Maf-like protein, expressed"/>
    <property type="match status" value="1"/>
</dbReference>
<organism evidence="2">
    <name type="scientific">Auxenochlorella protothecoides</name>
    <name type="common">Green microalga</name>
    <name type="synonym">Chlorella protothecoides</name>
    <dbReference type="NCBI Taxonomy" id="3075"/>
    <lineage>
        <taxon>Eukaryota</taxon>
        <taxon>Viridiplantae</taxon>
        <taxon>Chlorophyta</taxon>
        <taxon>core chlorophytes</taxon>
        <taxon>Trebouxiophyceae</taxon>
        <taxon>Chlorellales</taxon>
        <taxon>Chlorellaceae</taxon>
        <taxon>Auxenochlorella</taxon>
    </lineage>
</organism>
<proteinExistence type="inferred from homology"/>
<evidence type="ECO:0000256" key="1">
    <source>
        <dbReference type="ARBA" id="ARBA00022801"/>
    </source>
</evidence>
<dbReference type="InterPro" id="IPR003697">
    <property type="entry name" value="Maf-like"/>
</dbReference>
<name>A0A1D1ZWZ9_AUXPR</name>
<gene>
    <name evidence="2" type="ORF">g.4213</name>
</gene>
<dbReference type="EMBL" id="GDKF01007142">
    <property type="protein sequence ID" value="JAT71480.1"/>
    <property type="molecule type" value="Transcribed_RNA"/>
</dbReference>
<dbReference type="AlphaFoldDB" id="A0A1D1ZWZ9"/>